<dbReference type="EMBL" id="AP014809">
    <property type="protein sequence ID" value="BAU92704.1"/>
    <property type="molecule type" value="Genomic_DNA"/>
</dbReference>
<evidence type="ECO:0000313" key="2">
    <source>
        <dbReference type="Proteomes" id="UP000218288"/>
    </source>
</evidence>
<organism evidence="1 2">
    <name type="scientific">Methylorubrum populi</name>
    <dbReference type="NCBI Taxonomy" id="223967"/>
    <lineage>
        <taxon>Bacteria</taxon>
        <taxon>Pseudomonadati</taxon>
        <taxon>Pseudomonadota</taxon>
        <taxon>Alphaproteobacteria</taxon>
        <taxon>Hyphomicrobiales</taxon>
        <taxon>Methylobacteriaceae</taxon>
        <taxon>Methylorubrum</taxon>
    </lineage>
</organism>
<sequence>MQVIERDIVRNVEIIDLSLRAVVDNLRAPETGEASPKARQMILFDRAASARDLGVMLVLDGNGDSSLVITQNQYAAGVAARSDVITAQTQLQTTEALSIAVELSRATLTTNK</sequence>
<gene>
    <name evidence="1" type="ORF">MPPM_4099</name>
</gene>
<dbReference type="Proteomes" id="UP000218288">
    <property type="component" value="Chromosome"/>
</dbReference>
<name>A0A160PIE0_9HYPH</name>
<dbReference type="AlphaFoldDB" id="A0A160PIE0"/>
<dbReference type="RefSeq" id="WP_432419868.1">
    <property type="nucleotide sequence ID" value="NZ_AP014809.1"/>
</dbReference>
<proteinExistence type="predicted"/>
<evidence type="ECO:0000313" key="1">
    <source>
        <dbReference type="EMBL" id="BAU92704.1"/>
    </source>
</evidence>
<reference evidence="1 2" key="1">
    <citation type="journal article" date="2016" name="Genome Announc.">
        <title>Complete Genome Sequence of Methylobacterium populi P-1M, Isolated from Pink-Pigmented Household Biofilm.</title>
        <authorList>
            <person name="Morohoshi T."/>
            <person name="Ikeda T."/>
        </authorList>
    </citation>
    <scope>NUCLEOTIDE SEQUENCE [LARGE SCALE GENOMIC DNA]</scope>
    <source>
        <strain evidence="1 2">P-1M</strain>
    </source>
</reference>
<dbReference type="SUPFAM" id="SSF56954">
    <property type="entry name" value="Outer membrane efflux proteins (OEP)"/>
    <property type="match status" value="1"/>
</dbReference>
<protein>
    <submittedName>
        <fullName evidence="1">Uncharacterized protein</fullName>
    </submittedName>
</protein>
<accession>A0A160PIE0</accession>